<evidence type="ECO:0000313" key="2">
    <source>
        <dbReference type="Proteomes" id="UP000046187"/>
    </source>
</evidence>
<sequence>MLAQFGSQWNSFGTVAHSQGGMAALHLYSYYWSGLDNASGGLVMQSLGTPYQGNNLSGILATMGSWFGVGCGSNSDMTYDGAKAWLAGIPSSARALVNYYTTSFAKTRWYKNDYCNAASDLVLDDPEDGMVEQVNAQLPGGVNRGHTTGQCHTTGMRDPAQYLDASRNATMNANAAR</sequence>
<reference evidence="2" key="1">
    <citation type="submission" date="2015-07" db="EMBL/GenBank/DDBJ databases">
        <authorList>
            <person name="Wibberg D."/>
        </authorList>
    </citation>
    <scope>NUCLEOTIDE SEQUENCE [LARGE SCALE GENOMIC DNA]</scope>
</reference>
<dbReference type="Gene3D" id="3.40.50.1820">
    <property type="entry name" value="alpha/beta hydrolase"/>
    <property type="match status" value="1"/>
</dbReference>
<dbReference type="Proteomes" id="UP000046187">
    <property type="component" value="Unassembled WGS sequence"/>
</dbReference>
<proteinExistence type="predicted"/>
<keyword evidence="2" id="KW-1185">Reference proteome</keyword>
<name>A0A0K2ZNQ5_9XANT</name>
<accession>A0A0K2ZNQ5</accession>
<protein>
    <recommendedName>
        <fullName evidence="3">Conditioned medium factor</fullName>
    </recommendedName>
</protein>
<dbReference type="InterPro" id="IPR029058">
    <property type="entry name" value="AB_hydrolase_fold"/>
</dbReference>
<evidence type="ECO:0000313" key="1">
    <source>
        <dbReference type="EMBL" id="CTP85015.1"/>
    </source>
</evidence>
<gene>
    <name evidence="1" type="ORF">XTALMG727_1183</name>
</gene>
<evidence type="ECO:0008006" key="3">
    <source>
        <dbReference type="Google" id="ProtNLM"/>
    </source>
</evidence>
<dbReference type="EMBL" id="CXOI01000018">
    <property type="protein sequence ID" value="CTP85015.1"/>
    <property type="molecule type" value="Genomic_DNA"/>
</dbReference>
<organism evidence="1 2">
    <name type="scientific">Xanthomonas graminis pv. arrhenatheri LMG 727</name>
    <dbReference type="NCBI Taxonomy" id="1195923"/>
    <lineage>
        <taxon>Bacteria</taxon>
        <taxon>Pseudomonadati</taxon>
        <taxon>Pseudomonadota</taxon>
        <taxon>Gammaproteobacteria</taxon>
        <taxon>Lysobacterales</taxon>
        <taxon>Lysobacteraceae</taxon>
        <taxon>Xanthomonas</taxon>
        <taxon>Xanthomonas translucens group</taxon>
        <taxon>Xanthomonas graminis</taxon>
    </lineage>
</organism>
<dbReference type="AlphaFoldDB" id="A0A0K2ZNQ5"/>